<accession>A0ABT3L230</accession>
<comment type="caution">
    <text evidence="2">The sequence shown here is derived from an EMBL/GenBank/DDBJ whole genome shotgun (WGS) entry which is preliminary data.</text>
</comment>
<evidence type="ECO:0000313" key="2">
    <source>
        <dbReference type="EMBL" id="MCW6035080.1"/>
    </source>
</evidence>
<sequence length="46" mass="5452">MKKSVFFRLTDEEFEKLEAYCESTGRSKSDVLRELIRSLQIKKKPS</sequence>
<organism evidence="2 3">
    <name type="scientific">Spirulina subsalsa FACHB-351</name>
    <dbReference type="NCBI Taxonomy" id="234711"/>
    <lineage>
        <taxon>Bacteria</taxon>
        <taxon>Bacillati</taxon>
        <taxon>Cyanobacteriota</taxon>
        <taxon>Cyanophyceae</taxon>
        <taxon>Spirulinales</taxon>
        <taxon>Spirulinaceae</taxon>
        <taxon>Spirulina</taxon>
    </lineage>
</organism>
<keyword evidence="3" id="KW-1185">Reference proteome</keyword>
<dbReference type="InterPro" id="IPR013321">
    <property type="entry name" value="Arc_rbn_hlx_hlx"/>
</dbReference>
<proteinExistence type="predicted"/>
<dbReference type="EMBL" id="JAIHOM010000007">
    <property type="protein sequence ID" value="MCW6035080.1"/>
    <property type="molecule type" value="Genomic_DNA"/>
</dbReference>
<name>A0ABT3L230_9CYAN</name>
<dbReference type="SUPFAM" id="SSF47598">
    <property type="entry name" value="Ribbon-helix-helix"/>
    <property type="match status" value="1"/>
</dbReference>
<dbReference type="Proteomes" id="UP001526426">
    <property type="component" value="Unassembled WGS sequence"/>
</dbReference>
<reference evidence="2 3" key="1">
    <citation type="submission" date="2021-08" db="EMBL/GenBank/DDBJ databases">
        <title>Draft genome sequence of Spirulina subsalsa with high tolerance to salinity and hype-accumulation of phycocyanin.</title>
        <authorList>
            <person name="Pei H."/>
            <person name="Jiang L."/>
        </authorList>
    </citation>
    <scope>NUCLEOTIDE SEQUENCE [LARGE SCALE GENOMIC DNA]</scope>
    <source>
        <strain evidence="2 3">FACHB-351</strain>
    </source>
</reference>
<feature type="domain" description="Ribbon-helix-helix protein CopG" evidence="1">
    <location>
        <begin position="3"/>
        <end position="38"/>
    </location>
</feature>
<dbReference type="InterPro" id="IPR002145">
    <property type="entry name" value="CopG"/>
</dbReference>
<gene>
    <name evidence="2" type="ORF">K4A83_02170</name>
</gene>
<dbReference type="InterPro" id="IPR010985">
    <property type="entry name" value="Ribbon_hlx_hlx"/>
</dbReference>
<evidence type="ECO:0000259" key="1">
    <source>
        <dbReference type="Pfam" id="PF01402"/>
    </source>
</evidence>
<protein>
    <submittedName>
        <fullName evidence="2">Ribbon-helix-helix domain-containing protein</fullName>
    </submittedName>
</protein>
<dbReference type="Pfam" id="PF01402">
    <property type="entry name" value="RHH_1"/>
    <property type="match status" value="1"/>
</dbReference>
<dbReference type="Gene3D" id="1.10.1220.10">
    <property type="entry name" value="Met repressor-like"/>
    <property type="match status" value="1"/>
</dbReference>
<evidence type="ECO:0000313" key="3">
    <source>
        <dbReference type="Proteomes" id="UP001526426"/>
    </source>
</evidence>
<dbReference type="RefSeq" id="WP_407809786.1">
    <property type="nucleotide sequence ID" value="NZ_JAIHOM010000007.1"/>
</dbReference>